<comment type="caution">
    <text evidence="3">The sequence shown here is derived from an EMBL/GenBank/DDBJ whole genome shotgun (WGS) entry which is preliminary data.</text>
</comment>
<dbReference type="AlphaFoldDB" id="A0A840QGE3"/>
<feature type="transmembrane region" description="Helical" evidence="2">
    <location>
        <begin position="48"/>
        <end position="69"/>
    </location>
</feature>
<accession>A0A840QGE3</accession>
<evidence type="ECO:0000313" key="3">
    <source>
        <dbReference type="EMBL" id="MBB5157595.1"/>
    </source>
</evidence>
<evidence type="ECO:0000256" key="1">
    <source>
        <dbReference type="SAM" id="MobiDB-lite"/>
    </source>
</evidence>
<organism evidence="3 4">
    <name type="scientific">Saccharopolyspora phatthalungensis</name>
    <dbReference type="NCBI Taxonomy" id="664693"/>
    <lineage>
        <taxon>Bacteria</taxon>
        <taxon>Bacillati</taxon>
        <taxon>Actinomycetota</taxon>
        <taxon>Actinomycetes</taxon>
        <taxon>Pseudonocardiales</taxon>
        <taxon>Pseudonocardiaceae</taxon>
        <taxon>Saccharopolyspora</taxon>
    </lineage>
</organism>
<gene>
    <name evidence="3" type="ORF">BJ970_005129</name>
</gene>
<feature type="region of interest" description="Disordered" evidence="1">
    <location>
        <begin position="1"/>
        <end position="23"/>
    </location>
</feature>
<dbReference type="Proteomes" id="UP000584374">
    <property type="component" value="Unassembled WGS sequence"/>
</dbReference>
<keyword evidence="2" id="KW-1133">Transmembrane helix</keyword>
<evidence type="ECO:0000313" key="4">
    <source>
        <dbReference type="Proteomes" id="UP000584374"/>
    </source>
</evidence>
<keyword evidence="4" id="KW-1185">Reference proteome</keyword>
<reference evidence="3 4" key="1">
    <citation type="submission" date="2020-08" db="EMBL/GenBank/DDBJ databases">
        <title>Sequencing the genomes of 1000 actinobacteria strains.</title>
        <authorList>
            <person name="Klenk H.-P."/>
        </authorList>
    </citation>
    <scope>NUCLEOTIDE SEQUENCE [LARGE SCALE GENOMIC DNA]</scope>
    <source>
        <strain evidence="3 4">DSM 45584</strain>
    </source>
</reference>
<protein>
    <submittedName>
        <fullName evidence="3">Uncharacterized protein</fullName>
    </submittedName>
</protein>
<feature type="compositionally biased region" description="Low complexity" evidence="1">
    <location>
        <begin position="14"/>
        <end position="23"/>
    </location>
</feature>
<dbReference type="EMBL" id="JACHIW010000001">
    <property type="protein sequence ID" value="MBB5157595.1"/>
    <property type="molecule type" value="Genomic_DNA"/>
</dbReference>
<keyword evidence="2" id="KW-0812">Transmembrane</keyword>
<name>A0A840QGE3_9PSEU</name>
<evidence type="ECO:0000256" key="2">
    <source>
        <dbReference type="SAM" id="Phobius"/>
    </source>
</evidence>
<keyword evidence="2" id="KW-0472">Membrane</keyword>
<sequence length="75" mass="7775">MASVSANRWAARPAASSSNGMSASSAALVTVSRSWDAISGHSKSSQSALVRMLVSALVSVPYLALYLPWLPVLSP</sequence>
<proteinExistence type="predicted"/>